<dbReference type="GO" id="GO:0016282">
    <property type="term" value="C:eukaryotic 43S preinitiation complex"/>
    <property type="evidence" value="ECO:0007669"/>
    <property type="project" value="UniProtKB-UniRule"/>
</dbReference>
<dbReference type="GO" id="GO:0001732">
    <property type="term" value="P:formation of cytoplasmic translation initiation complex"/>
    <property type="evidence" value="ECO:0007669"/>
    <property type="project" value="UniProtKB-UniRule"/>
</dbReference>
<dbReference type="Proteomes" id="UP000803884">
    <property type="component" value="Unassembled WGS sequence"/>
</dbReference>
<dbReference type="InterPro" id="IPR023194">
    <property type="entry name" value="eIF3-like_dom_sf"/>
</dbReference>
<keyword evidence="7" id="KW-1185">Reference proteome</keyword>
<feature type="region of interest" description="Disordered" evidence="5">
    <location>
        <begin position="217"/>
        <end position="255"/>
    </location>
</feature>
<evidence type="ECO:0000313" key="7">
    <source>
        <dbReference type="Proteomes" id="UP000803884"/>
    </source>
</evidence>
<dbReference type="Gene3D" id="1.10.246.60">
    <property type="entry name" value="Eukaryotic translation initiation factor 3 like domains"/>
    <property type="match status" value="1"/>
</dbReference>
<keyword evidence="2 4" id="KW-0396">Initiation factor</keyword>
<reference evidence="6 7" key="1">
    <citation type="journal article" date="2020" name="Microbiol. Resour. Announc.">
        <title>Draft Genome Sequence of a Cladosporium Species Isolated from the Mesophotic Ascidian Didemnum maculosum.</title>
        <authorList>
            <person name="Gioti A."/>
            <person name="Siaperas R."/>
            <person name="Nikolaivits E."/>
            <person name="Le Goff G."/>
            <person name="Ouazzani J."/>
            <person name="Kotoulas G."/>
            <person name="Topakas E."/>
        </authorList>
    </citation>
    <scope>NUCLEOTIDE SEQUENCE [LARGE SCALE GENOMIC DNA]</scope>
    <source>
        <strain evidence="6 7">TM138-S3</strain>
    </source>
</reference>
<feature type="compositionally biased region" description="Basic and acidic residues" evidence="5">
    <location>
        <begin position="106"/>
        <end position="119"/>
    </location>
</feature>
<accession>A0AB34KVJ0</accession>
<dbReference type="GO" id="GO:0003743">
    <property type="term" value="F:translation initiation factor activity"/>
    <property type="evidence" value="ECO:0007669"/>
    <property type="project" value="UniProtKB-UniRule"/>
</dbReference>
<feature type="compositionally biased region" description="Basic and acidic residues" evidence="5">
    <location>
        <begin position="51"/>
        <end position="71"/>
    </location>
</feature>
<dbReference type="PANTHER" id="PTHR21681:SF0">
    <property type="entry name" value="EUKARYOTIC TRANSLATION INITIATION FACTOR 3 SUBUNIT J"/>
    <property type="match status" value="1"/>
</dbReference>
<feature type="compositionally biased region" description="Basic and acidic residues" evidence="5">
    <location>
        <begin position="224"/>
        <end position="236"/>
    </location>
</feature>
<evidence type="ECO:0000313" key="6">
    <source>
        <dbReference type="EMBL" id="KAL1588301.1"/>
    </source>
</evidence>
<feature type="region of interest" description="Disordered" evidence="5">
    <location>
        <begin position="1"/>
        <end position="124"/>
    </location>
</feature>
<evidence type="ECO:0000256" key="5">
    <source>
        <dbReference type="SAM" id="MobiDB-lite"/>
    </source>
</evidence>
<comment type="caution">
    <text evidence="6">The sequence shown here is derived from an EMBL/GenBank/DDBJ whole genome shotgun (WGS) entry which is preliminary data.</text>
</comment>
<evidence type="ECO:0000256" key="3">
    <source>
        <dbReference type="ARBA" id="ARBA00022917"/>
    </source>
</evidence>
<name>A0AB34KVJ0_9PEZI</name>
<feature type="compositionally biased region" description="Basic and acidic residues" evidence="5">
    <location>
        <begin position="78"/>
        <end position="93"/>
    </location>
</feature>
<evidence type="ECO:0000256" key="1">
    <source>
        <dbReference type="ARBA" id="ARBA00022490"/>
    </source>
</evidence>
<dbReference type="InterPro" id="IPR013906">
    <property type="entry name" value="eIF3j"/>
</dbReference>
<dbReference type="AlphaFoldDB" id="A0AB34KVJ0"/>
<organism evidence="6 7">
    <name type="scientific">Cladosporium halotolerans</name>
    <dbReference type="NCBI Taxonomy" id="1052096"/>
    <lineage>
        <taxon>Eukaryota</taxon>
        <taxon>Fungi</taxon>
        <taxon>Dikarya</taxon>
        <taxon>Ascomycota</taxon>
        <taxon>Pezizomycotina</taxon>
        <taxon>Dothideomycetes</taxon>
        <taxon>Dothideomycetidae</taxon>
        <taxon>Cladosporiales</taxon>
        <taxon>Cladosporiaceae</taxon>
        <taxon>Cladosporium</taxon>
    </lineage>
</organism>
<keyword evidence="3 4" id="KW-0648">Protein biosynthesis</keyword>
<evidence type="ECO:0000256" key="2">
    <source>
        <dbReference type="ARBA" id="ARBA00022540"/>
    </source>
</evidence>
<dbReference type="GO" id="GO:0033290">
    <property type="term" value="C:eukaryotic 48S preinitiation complex"/>
    <property type="evidence" value="ECO:0007669"/>
    <property type="project" value="UniProtKB-UniRule"/>
</dbReference>
<comment type="function">
    <text evidence="4">Component of the eukaryotic translation initiation factor 3 (eIF-3) complex, which is involved in protein synthesis of a specialized repertoire of mRNAs and, together with other initiation factors, stimulates binding of mRNA and methionyl-tRNAi to the 40S ribosome. The eIF-3 complex specifically targets and initiates translation of a subset of mRNAs involved in cell proliferation.</text>
</comment>
<sequence>MAPSAWDDEESESTPPSSPPVVAARRGKFDDEEDDDDVLESWDAAEDSEVEREKEKKAAEAKAKAEAEAKANHKSKSQRIEEKRQANMRKKMEEDMEAESDDETEAEKRARLREEEKASDLANAEDMFGNIGISNNRGANKAVTVQESEDPASAVDLSSMKLFKPSTPAEFRKLNEVLTGLLTQNSKKPQYAIFMQDFAKQLVKDLNSDQIRKISTGLSTMSNEKMKEEKAAEKGGKKTKAAKTKPSVVASKDVSTRADTMAYDDGLDDDDFM</sequence>
<feature type="compositionally biased region" description="Acidic residues" evidence="5">
    <location>
        <begin position="94"/>
        <end position="105"/>
    </location>
</feature>
<comment type="similarity">
    <text evidence="4">Belongs to the eIF-3 subunit J family.</text>
</comment>
<dbReference type="GO" id="GO:0005852">
    <property type="term" value="C:eukaryotic translation initiation factor 3 complex"/>
    <property type="evidence" value="ECO:0007669"/>
    <property type="project" value="UniProtKB-UniRule"/>
</dbReference>
<dbReference type="GeneID" id="96004313"/>
<dbReference type="EMBL" id="JAAQHG020000007">
    <property type="protein sequence ID" value="KAL1588301.1"/>
    <property type="molecule type" value="Genomic_DNA"/>
</dbReference>
<gene>
    <name evidence="6" type="primary">hcr1</name>
    <name evidence="4" type="synonym">HCR1</name>
    <name evidence="6" type="ORF">WHR41_02869</name>
</gene>
<comment type="subunit">
    <text evidence="4">Component of the eukaryotic translation initiation factor 3 (eIF-3) complex.</text>
</comment>
<keyword evidence="1 4" id="KW-0963">Cytoplasm</keyword>
<comment type="subcellular location">
    <subcellularLocation>
        <location evidence="4">Cytoplasm</location>
    </subcellularLocation>
</comment>
<dbReference type="Pfam" id="PF08597">
    <property type="entry name" value="eIF3_subunit"/>
    <property type="match status" value="1"/>
</dbReference>
<feature type="compositionally biased region" description="Acidic residues" evidence="5">
    <location>
        <begin position="30"/>
        <end position="50"/>
    </location>
</feature>
<evidence type="ECO:0000256" key="4">
    <source>
        <dbReference type="HAMAP-Rule" id="MF_03009"/>
    </source>
</evidence>
<dbReference type="RefSeq" id="XP_069231406.1">
    <property type="nucleotide sequence ID" value="XM_069371475.1"/>
</dbReference>
<dbReference type="PANTHER" id="PTHR21681">
    <property type="entry name" value="EUKARYOTIC TRANSLATION INITIATION FACTOR 3 SUBUNIT J"/>
    <property type="match status" value="1"/>
</dbReference>
<proteinExistence type="inferred from homology"/>
<feature type="compositionally biased region" description="Acidic residues" evidence="5">
    <location>
        <begin position="1"/>
        <end position="12"/>
    </location>
</feature>
<protein>
    <recommendedName>
        <fullName evidence="4">Eukaryotic translation initiation factor 3 subunit J</fullName>
        <shortName evidence="4">eIF3j</shortName>
    </recommendedName>
    <alternativeName>
        <fullName evidence="4">Eukaryotic translation initiation factor 3 30 kDa subunit homolog</fullName>
        <shortName evidence="4">eIF-3 30 kDa subunit homolog</shortName>
    </alternativeName>
</protein>
<dbReference type="HAMAP" id="MF_03009">
    <property type="entry name" value="eIF3j"/>
    <property type="match status" value="1"/>
</dbReference>